<protein>
    <submittedName>
        <fullName evidence="7">Nuclear polyadenylated RNA-binding protein 4</fullName>
    </submittedName>
</protein>
<dbReference type="Proteomes" id="UP000028924">
    <property type="component" value="Unassembled WGS sequence"/>
</dbReference>
<evidence type="ECO:0000256" key="3">
    <source>
        <dbReference type="PROSITE-ProRule" id="PRU00176"/>
    </source>
</evidence>
<dbReference type="GO" id="GO:0006417">
    <property type="term" value="P:regulation of translation"/>
    <property type="evidence" value="ECO:0007669"/>
    <property type="project" value="TreeGrafter"/>
</dbReference>
<dbReference type="SUPFAM" id="SSF54928">
    <property type="entry name" value="RNA-binding domain, RBD"/>
    <property type="match status" value="1"/>
</dbReference>
<dbReference type="SUPFAM" id="SSF54001">
    <property type="entry name" value="Cysteine proteinases"/>
    <property type="match status" value="1"/>
</dbReference>
<dbReference type="Gene3D" id="3.30.70.330">
    <property type="match status" value="2"/>
</dbReference>
<dbReference type="Pfam" id="PF02338">
    <property type="entry name" value="OTU"/>
    <property type="match status" value="1"/>
</dbReference>
<dbReference type="OrthoDB" id="1875751at2759"/>
<dbReference type="EMBL" id="KL662171">
    <property type="protein sequence ID" value="KFM28492.1"/>
    <property type="molecule type" value="Genomic_DNA"/>
</dbReference>
<accession>A0A087SRY8</accession>
<dbReference type="KEGG" id="apro:F751_5719"/>
<feature type="region of interest" description="Disordered" evidence="5">
    <location>
        <begin position="1"/>
        <end position="21"/>
    </location>
</feature>
<evidence type="ECO:0000259" key="6">
    <source>
        <dbReference type="PROSITE" id="PS50102"/>
    </source>
</evidence>
<reference evidence="7 8" key="1">
    <citation type="journal article" date="2014" name="BMC Genomics">
        <title>Oil accumulation mechanisms of the oleaginous microalga Chlorella protothecoides revealed through its genome, transcriptomes, and proteomes.</title>
        <authorList>
            <person name="Gao C."/>
            <person name="Wang Y."/>
            <person name="Shen Y."/>
            <person name="Yan D."/>
            <person name="He X."/>
            <person name="Dai J."/>
            <person name="Wu Q."/>
        </authorList>
    </citation>
    <scope>NUCLEOTIDE SEQUENCE [LARGE SCALE GENOMIC DNA]</scope>
    <source>
        <strain evidence="7 8">0710</strain>
    </source>
</reference>
<evidence type="ECO:0000256" key="1">
    <source>
        <dbReference type="ARBA" id="ARBA00022737"/>
    </source>
</evidence>
<organism evidence="7 8">
    <name type="scientific">Auxenochlorella protothecoides</name>
    <name type="common">Green microalga</name>
    <name type="synonym">Chlorella protothecoides</name>
    <dbReference type="NCBI Taxonomy" id="3075"/>
    <lineage>
        <taxon>Eukaryota</taxon>
        <taxon>Viridiplantae</taxon>
        <taxon>Chlorophyta</taxon>
        <taxon>core chlorophytes</taxon>
        <taxon>Trebouxiophyceae</taxon>
        <taxon>Chlorellales</taxon>
        <taxon>Chlorellaceae</taxon>
        <taxon>Auxenochlorella</taxon>
    </lineage>
</organism>
<name>A0A087SRY8_AUXPR</name>
<evidence type="ECO:0000256" key="2">
    <source>
        <dbReference type="ARBA" id="ARBA00022884"/>
    </source>
</evidence>
<dbReference type="InterPro" id="IPR012677">
    <property type="entry name" value="Nucleotide-bd_a/b_plait_sf"/>
</dbReference>
<dbReference type="InterPro" id="IPR035979">
    <property type="entry name" value="RBD_domain_sf"/>
</dbReference>
<feature type="coiled-coil region" evidence="4">
    <location>
        <begin position="558"/>
        <end position="585"/>
    </location>
</feature>
<feature type="domain" description="RRM" evidence="6">
    <location>
        <begin position="419"/>
        <end position="497"/>
    </location>
</feature>
<gene>
    <name evidence="7" type="ORF">F751_5719</name>
</gene>
<sequence length="645" mass="71711">MLGAGVAPPLDTMGTQRSRKSTWTLEDPTAFDAMQYMLYKERAIATAVCSVSNPFVVPLGDAAVNVGFGLDPPCNRLVRLAALASPPPEGKDVGWREARKRLEDDTLKRHRLNRLVLEGDVTASRKLLKARLLQVGLETRLSRLPGKPDSQFEALSTALWGSKAFAGTLRALCLETMAEQPDEFQAFLGRDFEPYLARMALPTTAGDELTLRALCSRFGIHISVVTGECYQWVLHYSPPRTLSKREVYLAWSNGTWAPVSDTLPPPEDARIDKYVGIDPGRTKMFAAVYEHANVTSCSSKEFHSMSGFKRRQKTIAKSHAEAPDFVKELHKCPTHKTASTEVLLSQVAWILPNLRRGLAWHMHGKPSWKLQHQAYVVMRDRQTSRPRGFGFVTFEKSEVADAVVQETHVVDGRQIDAKKSVPLEQKPKARKIFVEAFKIYFEQFGEVVEAQIMQDHMSGRSRGFGFVTFAEDVSAERVFAAGAMHELRGKRVEYVRVCDGVETWTELWDTKRCVNKACKVNIVNRDVNGAANLLMLVKCFSQSHAAAHAVPDPLQGRLQAAEEAARRLQADLERAQWERDDLGRKLAAQQSALAAAAAQAPAIPAGHVATAAASMELQRQIDALRQQLAFKSQEVGLLRLERGGF</sequence>
<dbReference type="AlphaFoldDB" id="A0A087SRY8"/>
<keyword evidence="1" id="KW-0677">Repeat</keyword>
<keyword evidence="8" id="KW-1185">Reference proteome</keyword>
<dbReference type="PANTHER" id="PTHR48032:SF6">
    <property type="entry name" value="RNA-BINDING (RRM_RBD_RNP MOTIFS) FAMILY PROTEIN"/>
    <property type="match status" value="1"/>
</dbReference>
<proteinExistence type="predicted"/>
<evidence type="ECO:0000313" key="7">
    <source>
        <dbReference type="EMBL" id="KFM28492.1"/>
    </source>
</evidence>
<dbReference type="PANTHER" id="PTHR48032">
    <property type="entry name" value="RNA-BINDING PROTEIN MUSASHI HOMOLOG RBP6"/>
    <property type="match status" value="1"/>
</dbReference>
<dbReference type="Gene3D" id="3.90.70.80">
    <property type="match status" value="1"/>
</dbReference>
<keyword evidence="4" id="KW-0175">Coiled coil</keyword>
<evidence type="ECO:0000256" key="4">
    <source>
        <dbReference type="SAM" id="Coils"/>
    </source>
</evidence>
<dbReference type="GeneID" id="23617110"/>
<evidence type="ECO:0000256" key="5">
    <source>
        <dbReference type="SAM" id="MobiDB-lite"/>
    </source>
</evidence>
<dbReference type="InterPro" id="IPR000504">
    <property type="entry name" value="RRM_dom"/>
</dbReference>
<dbReference type="eggNOG" id="KOG0118">
    <property type="taxonomic scope" value="Eukaryota"/>
</dbReference>
<dbReference type="STRING" id="3075.A0A087SRY8"/>
<dbReference type="PROSITE" id="PS50102">
    <property type="entry name" value="RRM"/>
    <property type="match status" value="2"/>
</dbReference>
<dbReference type="InterPro" id="IPR038765">
    <property type="entry name" value="Papain-like_cys_pep_sf"/>
</dbReference>
<dbReference type="GO" id="GO:0003729">
    <property type="term" value="F:mRNA binding"/>
    <property type="evidence" value="ECO:0007669"/>
    <property type="project" value="TreeGrafter"/>
</dbReference>
<dbReference type="RefSeq" id="XP_011401511.1">
    <property type="nucleotide sequence ID" value="XM_011403209.1"/>
</dbReference>
<feature type="domain" description="RRM" evidence="6">
    <location>
        <begin position="377"/>
        <end position="428"/>
    </location>
</feature>
<keyword evidence="2 3" id="KW-0694">RNA-binding</keyword>
<dbReference type="Pfam" id="PF00076">
    <property type="entry name" value="RRM_1"/>
    <property type="match status" value="2"/>
</dbReference>
<dbReference type="InterPro" id="IPR003323">
    <property type="entry name" value="OTU_dom"/>
</dbReference>
<evidence type="ECO:0000313" key="8">
    <source>
        <dbReference type="Proteomes" id="UP000028924"/>
    </source>
</evidence>
<dbReference type="SMART" id="SM00360">
    <property type="entry name" value="RRM"/>
    <property type="match status" value="1"/>
</dbReference>